<gene>
    <name evidence="7" type="ORF">PSYICH_LOCUS8188</name>
</gene>
<dbReference type="Proteomes" id="UP001153636">
    <property type="component" value="Chromosome 22"/>
</dbReference>
<keyword evidence="8" id="KW-1185">Reference proteome</keyword>
<evidence type="ECO:0000313" key="7">
    <source>
        <dbReference type="EMBL" id="CAH1107533.1"/>
    </source>
</evidence>
<dbReference type="GO" id="GO:0016671">
    <property type="term" value="F:oxidoreductase activity, acting on a sulfur group of donors, disulfide as acceptor"/>
    <property type="evidence" value="ECO:0007669"/>
    <property type="project" value="InterPro"/>
</dbReference>
<reference evidence="7" key="1">
    <citation type="submission" date="2022-01" db="EMBL/GenBank/DDBJ databases">
        <authorList>
            <person name="King R."/>
        </authorList>
    </citation>
    <scope>NUCLEOTIDE SEQUENCE</scope>
</reference>
<dbReference type="InterPro" id="IPR004911">
    <property type="entry name" value="Interferon-induced_GILT"/>
</dbReference>
<evidence type="ECO:0000256" key="2">
    <source>
        <dbReference type="ARBA" id="ARBA00005679"/>
    </source>
</evidence>
<dbReference type="EMBL" id="OV651834">
    <property type="protein sequence ID" value="CAH1107533.1"/>
    <property type="molecule type" value="Genomic_DNA"/>
</dbReference>
<accession>A0A9P0CWK9</accession>
<dbReference type="AlphaFoldDB" id="A0A9P0CWK9"/>
<evidence type="ECO:0000313" key="8">
    <source>
        <dbReference type="Proteomes" id="UP001153636"/>
    </source>
</evidence>
<sequence>MYYFLGVFLILLGHVLAQNKQINRVNVTVYYESLCPYARNFTINQLYPILQGNLSHYVNLELIPYGKANRTSDINSDVSFNCQHGPIECYGNLIQGCSRDLIDYGSNTDDLGFNKNHLDFVECFMKNVTSHSTRTQAEEAVVRCSKPKVISASRLKTCANNTFGIQHLIHYGKITDSFQKPLEHVPTIVFNGVYNEEESDGAQEDFLAELCSKIIEPKPKECDSAKILQRKSSKSSVNSFHTISQFLIWYTLVLMFYLST</sequence>
<evidence type="ECO:0008006" key="9">
    <source>
        <dbReference type="Google" id="ProtNLM"/>
    </source>
</evidence>
<evidence type="ECO:0000256" key="5">
    <source>
        <dbReference type="ARBA" id="ARBA00023180"/>
    </source>
</evidence>
<comment type="similarity">
    <text evidence="2">Belongs to the GILT family.</text>
</comment>
<protein>
    <recommendedName>
        <fullName evidence="9">Gamma-interferon-inducible lysosomal thiol reductase</fullName>
    </recommendedName>
</protein>
<evidence type="ECO:0000256" key="1">
    <source>
        <dbReference type="ARBA" id="ARBA00004613"/>
    </source>
</evidence>
<name>A0A9P0CWK9_9CUCU</name>
<evidence type="ECO:0000256" key="6">
    <source>
        <dbReference type="SAM" id="SignalP"/>
    </source>
</evidence>
<keyword evidence="5" id="KW-0325">Glycoprotein</keyword>
<comment type="subcellular location">
    <subcellularLocation>
        <location evidence="1">Secreted</location>
    </subcellularLocation>
</comment>
<dbReference type="Pfam" id="PF03227">
    <property type="entry name" value="GILT"/>
    <property type="match status" value="1"/>
</dbReference>
<dbReference type="PANTHER" id="PTHR13234">
    <property type="entry name" value="GAMMA-INTERFERON INDUCIBLE LYSOSOMAL THIOL REDUCTASE GILT"/>
    <property type="match status" value="1"/>
</dbReference>
<organism evidence="7 8">
    <name type="scientific">Psylliodes chrysocephalus</name>
    <dbReference type="NCBI Taxonomy" id="3402493"/>
    <lineage>
        <taxon>Eukaryota</taxon>
        <taxon>Metazoa</taxon>
        <taxon>Ecdysozoa</taxon>
        <taxon>Arthropoda</taxon>
        <taxon>Hexapoda</taxon>
        <taxon>Insecta</taxon>
        <taxon>Pterygota</taxon>
        <taxon>Neoptera</taxon>
        <taxon>Endopterygota</taxon>
        <taxon>Coleoptera</taxon>
        <taxon>Polyphaga</taxon>
        <taxon>Cucujiformia</taxon>
        <taxon>Chrysomeloidea</taxon>
        <taxon>Chrysomelidae</taxon>
        <taxon>Galerucinae</taxon>
        <taxon>Alticini</taxon>
        <taxon>Psylliodes</taxon>
    </lineage>
</organism>
<dbReference type="PANTHER" id="PTHR13234:SF8">
    <property type="entry name" value="GAMMA-INTERFERON-INDUCIBLE LYSOSOMAL THIOL REDUCTASE"/>
    <property type="match status" value="1"/>
</dbReference>
<evidence type="ECO:0000256" key="3">
    <source>
        <dbReference type="ARBA" id="ARBA00022525"/>
    </source>
</evidence>
<keyword evidence="4 6" id="KW-0732">Signal</keyword>
<proteinExistence type="inferred from homology"/>
<dbReference type="OrthoDB" id="958254at2759"/>
<dbReference type="GO" id="GO:0005576">
    <property type="term" value="C:extracellular region"/>
    <property type="evidence" value="ECO:0007669"/>
    <property type="project" value="UniProtKB-SubCell"/>
</dbReference>
<evidence type="ECO:0000256" key="4">
    <source>
        <dbReference type="ARBA" id="ARBA00022729"/>
    </source>
</evidence>
<keyword evidence="3" id="KW-0964">Secreted</keyword>
<feature type="chain" id="PRO_5040177259" description="Gamma-interferon-inducible lysosomal thiol reductase" evidence="6">
    <location>
        <begin position="18"/>
        <end position="260"/>
    </location>
</feature>
<feature type="signal peptide" evidence="6">
    <location>
        <begin position="1"/>
        <end position="17"/>
    </location>
</feature>